<dbReference type="HOGENOM" id="CLU_563385_0_0_1"/>
<name>K3W757_GLOUD</name>
<protein>
    <recommendedName>
        <fullName evidence="2">ATP-dependent helicase CHD1-2/hrp3 HTH domain-containing protein</fullName>
    </recommendedName>
</protein>
<dbReference type="OMA" id="CKYVITI"/>
<proteinExistence type="predicted"/>
<dbReference type="EnsemblProtists" id="PYU1_T000798">
    <property type="protein sequence ID" value="PYU1_T000798"/>
    <property type="gene ID" value="PYU1_G000798"/>
</dbReference>
<dbReference type="eggNOG" id="ENOG502QRQ5">
    <property type="taxonomic scope" value="Eukaryota"/>
</dbReference>
<feature type="compositionally biased region" description="Low complexity" evidence="1">
    <location>
        <begin position="355"/>
        <end position="384"/>
    </location>
</feature>
<dbReference type="Gene3D" id="1.10.10.60">
    <property type="entry name" value="Homeodomain-like"/>
    <property type="match status" value="1"/>
</dbReference>
<dbReference type="VEuPathDB" id="FungiDB:PYU1_G000798"/>
<dbReference type="InterPro" id="IPR056302">
    <property type="entry name" value="CHD1-2/Hrp3_HTH"/>
</dbReference>
<evidence type="ECO:0000256" key="1">
    <source>
        <dbReference type="SAM" id="MobiDB-lite"/>
    </source>
</evidence>
<dbReference type="InParanoid" id="K3W757"/>
<keyword evidence="4" id="KW-1185">Reference proteome</keyword>
<dbReference type="AlphaFoldDB" id="K3W757"/>
<reference evidence="4" key="2">
    <citation type="submission" date="2010-04" db="EMBL/GenBank/DDBJ databases">
        <authorList>
            <person name="Buell R."/>
            <person name="Hamilton J."/>
            <person name="Hostetler J."/>
        </authorList>
    </citation>
    <scope>NUCLEOTIDE SEQUENCE [LARGE SCALE GENOMIC DNA]</scope>
    <source>
        <strain evidence="4">DAOM:BR144</strain>
    </source>
</reference>
<reference evidence="3" key="3">
    <citation type="submission" date="2015-02" db="UniProtKB">
        <authorList>
            <consortium name="EnsemblProtists"/>
        </authorList>
    </citation>
    <scope>IDENTIFICATION</scope>
    <source>
        <strain evidence="3">DAOM BR144</strain>
    </source>
</reference>
<feature type="compositionally biased region" description="Low complexity" evidence="1">
    <location>
        <begin position="286"/>
        <end position="298"/>
    </location>
</feature>
<dbReference type="Pfam" id="PF23588">
    <property type="entry name" value="HTH_CHD1_Hrp3"/>
    <property type="match status" value="1"/>
</dbReference>
<dbReference type="EMBL" id="GL376620">
    <property type="status" value="NOT_ANNOTATED_CDS"/>
    <property type="molecule type" value="Genomic_DNA"/>
</dbReference>
<dbReference type="Proteomes" id="UP000019132">
    <property type="component" value="Unassembled WGS sequence"/>
</dbReference>
<evidence type="ECO:0000313" key="4">
    <source>
        <dbReference type="Proteomes" id="UP000019132"/>
    </source>
</evidence>
<organism evidence="3 4">
    <name type="scientific">Globisporangium ultimum (strain ATCC 200006 / CBS 805.95 / DAOM BR144)</name>
    <name type="common">Pythium ultimum</name>
    <dbReference type="NCBI Taxonomy" id="431595"/>
    <lineage>
        <taxon>Eukaryota</taxon>
        <taxon>Sar</taxon>
        <taxon>Stramenopiles</taxon>
        <taxon>Oomycota</taxon>
        <taxon>Peronosporomycetes</taxon>
        <taxon>Pythiales</taxon>
        <taxon>Pythiaceae</taxon>
        <taxon>Globisporangium</taxon>
    </lineage>
</organism>
<reference evidence="4" key="1">
    <citation type="journal article" date="2010" name="Genome Biol.">
        <title>Genome sequence of the necrotrophic plant pathogen Pythium ultimum reveals original pathogenicity mechanisms and effector repertoire.</title>
        <authorList>
            <person name="Levesque C.A."/>
            <person name="Brouwer H."/>
            <person name="Cano L."/>
            <person name="Hamilton J.P."/>
            <person name="Holt C."/>
            <person name="Huitema E."/>
            <person name="Raffaele S."/>
            <person name="Robideau G.P."/>
            <person name="Thines M."/>
            <person name="Win J."/>
            <person name="Zerillo M.M."/>
            <person name="Beakes G.W."/>
            <person name="Boore J.L."/>
            <person name="Busam D."/>
            <person name="Dumas B."/>
            <person name="Ferriera S."/>
            <person name="Fuerstenberg S.I."/>
            <person name="Gachon C.M."/>
            <person name="Gaulin E."/>
            <person name="Govers F."/>
            <person name="Grenville-Briggs L."/>
            <person name="Horner N."/>
            <person name="Hostetler J."/>
            <person name="Jiang R.H."/>
            <person name="Johnson J."/>
            <person name="Krajaejun T."/>
            <person name="Lin H."/>
            <person name="Meijer H.J."/>
            <person name="Moore B."/>
            <person name="Morris P."/>
            <person name="Phuntmart V."/>
            <person name="Puiu D."/>
            <person name="Shetty J."/>
            <person name="Stajich J.E."/>
            <person name="Tripathy S."/>
            <person name="Wawra S."/>
            <person name="van West P."/>
            <person name="Whitty B.R."/>
            <person name="Coutinho P.M."/>
            <person name="Henrissat B."/>
            <person name="Martin F."/>
            <person name="Thomas P.D."/>
            <person name="Tyler B.M."/>
            <person name="De Vries R.P."/>
            <person name="Kamoun S."/>
            <person name="Yandell M."/>
            <person name="Tisserat N."/>
            <person name="Buell C.R."/>
        </authorList>
    </citation>
    <scope>NUCLEOTIDE SEQUENCE</scope>
    <source>
        <strain evidence="4">DAOM:BR144</strain>
    </source>
</reference>
<evidence type="ECO:0000313" key="3">
    <source>
        <dbReference type="EnsemblProtists" id="PYU1_T000798"/>
    </source>
</evidence>
<feature type="compositionally biased region" description="Basic residues" evidence="1">
    <location>
        <begin position="395"/>
        <end position="411"/>
    </location>
</feature>
<feature type="domain" description="ATP-dependent helicase CHD1-2/hrp3 HTH" evidence="2">
    <location>
        <begin position="179"/>
        <end position="233"/>
    </location>
</feature>
<feature type="region of interest" description="Disordered" evidence="1">
    <location>
        <begin position="285"/>
        <end position="427"/>
    </location>
</feature>
<sequence length="485" mass="53901">QRLDQAPPARQQQLEPKVEPRVVDWKPDGKVVRALLRGMLRFGDLTDVGMFKLDHPNSFADEFKLQNFVVRSHLPSSTKVSEEQLLKTAAEISERAQRAIEDKQDNMKYADVEIKPSQVIERLYDNLKLRVAVQRALRDAKYAKRDDKGAYVLVAKQSDLPVLGISRDFPPWSWAEKEHDWNSRKDTALLLGIYVHGFGAWEDILNDDLLHFHQQRALKGERMKKRAENLLKRLPPPDESGDPKIVHNASVLVAGSQNSGPSLGAQFSAIINSNNPNKGRLERAAQRFAARQSSGASSIPESRVVAEDSIRRSHTQANSSSSVSSSSNAPDRQRKTSIPSSSPRNDEPEDGEVGGSSSAAASSTAAGRSSTSSKSSSSSKRAASIETEQIGGGSPRKKSKHHSSERSRKHRDRDASSTPSKTKKARILTEEQCVEKWKPSKKLKDIRQVLKKMKIMADWSKNQTDEVVVEKVCKYVITIGEAIDD</sequence>
<accession>K3W757</accession>
<evidence type="ECO:0000259" key="2">
    <source>
        <dbReference type="Pfam" id="PF23588"/>
    </source>
</evidence>